<accession>A0ABR7L1U1</accession>
<proteinExistence type="predicted"/>
<sequence length="315" mass="34445">MGFELWSSSAWVEQATAWLDERLAAAGIERTGPVEQPRVRPWSTQLTAPTTVGTVWLKAVNPPNAFEAGLYDVLHELIPHRVLEPIATDAERGWMLLPDGGRTLAERDLAEDDLVKVLTEVIPRYGLLQRDLAPHVDRMLAAGVTDMRPTVMPQRFEEALAVVGGLPAVAAKSGEFADWCARLALSPVPPSLDHNDLHVGNILLADLAEPDAVRFYDWGDAVVAHPFAAMFVPLKVLSDLLGKQTTGVLRVRDAYLEVFADLGSRAELVAELDLACRVAKVARTLVWARAVAVSPGDWADAPRETLMSLLAESYY</sequence>
<dbReference type="InterPro" id="IPR002575">
    <property type="entry name" value="Aminoglycoside_PTrfase"/>
</dbReference>
<keyword evidence="3" id="KW-1185">Reference proteome</keyword>
<comment type="caution">
    <text evidence="2">The sequence shown here is derived from an EMBL/GenBank/DDBJ whole genome shotgun (WGS) entry which is preliminary data.</text>
</comment>
<reference evidence="2 3" key="1">
    <citation type="submission" date="2020-06" db="EMBL/GenBank/DDBJ databases">
        <title>Actinokineospora xiongansis sp. nov., isolated from soil of Baiyangdian.</title>
        <authorList>
            <person name="Zhang X."/>
        </authorList>
    </citation>
    <scope>NUCLEOTIDE SEQUENCE [LARGE SCALE GENOMIC DNA]</scope>
    <source>
        <strain evidence="2 3">HBU206404</strain>
    </source>
</reference>
<dbReference type="SUPFAM" id="SSF56112">
    <property type="entry name" value="Protein kinase-like (PK-like)"/>
    <property type="match status" value="1"/>
</dbReference>
<name>A0ABR7L1U1_9PSEU</name>
<evidence type="ECO:0000313" key="3">
    <source>
        <dbReference type="Proteomes" id="UP000734823"/>
    </source>
</evidence>
<feature type="domain" description="Aminoglycoside phosphotransferase" evidence="1">
    <location>
        <begin position="65"/>
        <end position="227"/>
    </location>
</feature>
<dbReference type="InterPro" id="IPR011009">
    <property type="entry name" value="Kinase-like_dom_sf"/>
</dbReference>
<dbReference type="EMBL" id="JABVED010000002">
    <property type="protein sequence ID" value="MBC6446653.1"/>
    <property type="molecule type" value="Genomic_DNA"/>
</dbReference>
<dbReference type="Gene3D" id="3.90.1200.10">
    <property type="match status" value="1"/>
</dbReference>
<dbReference type="Proteomes" id="UP000734823">
    <property type="component" value="Unassembled WGS sequence"/>
</dbReference>
<gene>
    <name evidence="2" type="ORF">GPZ80_05630</name>
</gene>
<protein>
    <submittedName>
        <fullName evidence="2">Phosphotransferase</fullName>
    </submittedName>
</protein>
<evidence type="ECO:0000259" key="1">
    <source>
        <dbReference type="Pfam" id="PF01636"/>
    </source>
</evidence>
<dbReference type="RefSeq" id="WP_187218715.1">
    <property type="nucleotide sequence ID" value="NZ_JABVED010000002.1"/>
</dbReference>
<evidence type="ECO:0000313" key="2">
    <source>
        <dbReference type="EMBL" id="MBC6446653.1"/>
    </source>
</evidence>
<organism evidence="2 3">
    <name type="scientific">Actinokineospora xionganensis</name>
    <dbReference type="NCBI Taxonomy" id="2684470"/>
    <lineage>
        <taxon>Bacteria</taxon>
        <taxon>Bacillati</taxon>
        <taxon>Actinomycetota</taxon>
        <taxon>Actinomycetes</taxon>
        <taxon>Pseudonocardiales</taxon>
        <taxon>Pseudonocardiaceae</taxon>
        <taxon>Actinokineospora</taxon>
    </lineage>
</organism>
<dbReference type="Pfam" id="PF01636">
    <property type="entry name" value="APH"/>
    <property type="match status" value="1"/>
</dbReference>